<proteinExistence type="predicted"/>
<dbReference type="EMBL" id="BFAA01000291">
    <property type="protein sequence ID" value="GCB70584.1"/>
    <property type="molecule type" value="Genomic_DNA"/>
</dbReference>
<organism evidence="1 2">
    <name type="scientific">Scyliorhinus torazame</name>
    <name type="common">Cloudy catshark</name>
    <name type="synonym">Catulus torazame</name>
    <dbReference type="NCBI Taxonomy" id="75743"/>
    <lineage>
        <taxon>Eukaryota</taxon>
        <taxon>Metazoa</taxon>
        <taxon>Chordata</taxon>
        <taxon>Craniata</taxon>
        <taxon>Vertebrata</taxon>
        <taxon>Chondrichthyes</taxon>
        <taxon>Elasmobranchii</taxon>
        <taxon>Galeomorphii</taxon>
        <taxon>Galeoidea</taxon>
        <taxon>Carcharhiniformes</taxon>
        <taxon>Scyliorhinidae</taxon>
        <taxon>Scyliorhinus</taxon>
    </lineage>
</organism>
<dbReference type="Proteomes" id="UP000288216">
    <property type="component" value="Unassembled WGS sequence"/>
</dbReference>
<gene>
    <name evidence="1" type="ORF">scyTo_0001319</name>
</gene>
<evidence type="ECO:0000313" key="1">
    <source>
        <dbReference type="EMBL" id="GCB70584.1"/>
    </source>
</evidence>
<dbReference type="AlphaFoldDB" id="A0A401PBU0"/>
<protein>
    <submittedName>
        <fullName evidence="1">Uncharacterized protein</fullName>
    </submittedName>
</protein>
<keyword evidence="2" id="KW-1185">Reference proteome</keyword>
<reference evidence="1 2" key="1">
    <citation type="journal article" date="2018" name="Nat. Ecol. Evol.">
        <title>Shark genomes provide insights into elasmobranch evolution and the origin of vertebrates.</title>
        <authorList>
            <person name="Hara Y"/>
            <person name="Yamaguchi K"/>
            <person name="Onimaru K"/>
            <person name="Kadota M"/>
            <person name="Koyanagi M"/>
            <person name="Keeley SD"/>
            <person name="Tatsumi K"/>
            <person name="Tanaka K"/>
            <person name="Motone F"/>
            <person name="Kageyama Y"/>
            <person name="Nozu R"/>
            <person name="Adachi N"/>
            <person name="Nishimura O"/>
            <person name="Nakagawa R"/>
            <person name="Tanegashima C"/>
            <person name="Kiyatake I"/>
            <person name="Matsumoto R"/>
            <person name="Murakumo K"/>
            <person name="Nishida K"/>
            <person name="Terakita A"/>
            <person name="Kuratani S"/>
            <person name="Sato K"/>
            <person name="Hyodo S Kuraku.S."/>
        </authorList>
    </citation>
    <scope>NUCLEOTIDE SEQUENCE [LARGE SCALE GENOMIC DNA]</scope>
</reference>
<evidence type="ECO:0000313" key="2">
    <source>
        <dbReference type="Proteomes" id="UP000288216"/>
    </source>
</evidence>
<sequence length="90" mass="10143">MKRITCNELKKTTAAAFRARHSKALQDPSTGERIRDLKCDKATEFLKLLGLRASAWLTQFYSRSALKEWLTAKITAMPKPGKDLALLAIH</sequence>
<comment type="caution">
    <text evidence="1">The sequence shown here is derived from an EMBL/GenBank/DDBJ whole genome shotgun (WGS) entry which is preliminary data.</text>
</comment>
<accession>A0A401PBU0</accession>
<name>A0A401PBU0_SCYTO</name>